<sequence>MQAPFFPMRRACIVCLLVLLPALAVPATKRPNVILITLDTVRADRMGFLGSKRGLTPQLDALASQSVVFGHAYSQAPITPASHATILTGTFPQYHGIRNFGDRLPPSVPFLPDILHALGYRTGAFVGSIILDPKNGFASGFERGFDVYNAGFHRQKTGERREASMQRRGEVTMGYVLEWLGQQQGSPFFLWLHLWDAHDPYNPPEPFRSRFPSAPYNGCIGYVDATVGKLLDYLRNEELYDNALIAVAADHGESLGDHGELTHSIFLYDATIHVPLLLKLPGNRLGGQHVNATASLVDLAPTLLEVLGQTPPPAMQGRSLLPLIGNLHPENRPSLATGDHSERSFGWSALVSLRIGNKLFVQAPLPELYDLASDPGAKTNLYPDNRATTARLAIQLDNFVKRISAGAPQPLQDGLDEKSREKLSALGYLASGKTGPVTRIDPKDRIDVANDMHDASLAIEEGKEATVIPLLLRVVAKDPEIQAAQYYLGIAYSRQGNFTRAIPPLRRAVELRPDALMAQYELAICFYETGDLNTAAKYFEILVENRPDWTDARYSLASIYARTGRPQEAAKNLLEVLQEEP</sequence>
<feature type="domain" description="Sulfatase N-terminal" evidence="4">
    <location>
        <begin position="31"/>
        <end position="308"/>
    </location>
</feature>
<organism evidence="5 6">
    <name type="scientific">Candidatus Acidiferrum panamense</name>
    <dbReference type="NCBI Taxonomy" id="2741543"/>
    <lineage>
        <taxon>Bacteria</taxon>
        <taxon>Pseudomonadati</taxon>
        <taxon>Acidobacteriota</taxon>
        <taxon>Terriglobia</taxon>
        <taxon>Candidatus Acidiferrales</taxon>
        <taxon>Candidatus Acidiferrum</taxon>
    </lineage>
</organism>
<gene>
    <name evidence="5" type="ORF">HRJ53_24590</name>
</gene>
<keyword evidence="3" id="KW-0732">Signal</keyword>
<reference evidence="5" key="1">
    <citation type="submission" date="2020-06" db="EMBL/GenBank/DDBJ databases">
        <title>Legume-microbial interactions unlock mineral nutrients during tropical forest succession.</title>
        <authorList>
            <person name="Epihov D.Z."/>
        </authorList>
    </citation>
    <scope>NUCLEOTIDE SEQUENCE [LARGE SCALE GENOMIC DNA]</scope>
    <source>
        <strain evidence="5">Pan2503</strain>
    </source>
</reference>
<dbReference type="SMART" id="SM00028">
    <property type="entry name" value="TPR"/>
    <property type="match status" value="3"/>
</dbReference>
<proteinExistence type="inferred from homology"/>
<feature type="non-terminal residue" evidence="5">
    <location>
        <position position="581"/>
    </location>
</feature>
<dbReference type="InterPro" id="IPR011990">
    <property type="entry name" value="TPR-like_helical_dom_sf"/>
</dbReference>
<name>A0A7V8NVL1_9BACT</name>
<dbReference type="GO" id="GO:0004065">
    <property type="term" value="F:arylsulfatase activity"/>
    <property type="evidence" value="ECO:0007669"/>
    <property type="project" value="TreeGrafter"/>
</dbReference>
<dbReference type="EMBL" id="JACDQQ010002379">
    <property type="protein sequence ID" value="MBA0088176.1"/>
    <property type="molecule type" value="Genomic_DNA"/>
</dbReference>
<dbReference type="SUPFAM" id="SSF53649">
    <property type="entry name" value="Alkaline phosphatase-like"/>
    <property type="match status" value="1"/>
</dbReference>
<feature type="signal peptide" evidence="3">
    <location>
        <begin position="1"/>
        <end position="24"/>
    </location>
</feature>
<feature type="repeat" description="TPR" evidence="2">
    <location>
        <begin position="482"/>
        <end position="515"/>
    </location>
</feature>
<dbReference type="SUPFAM" id="SSF48452">
    <property type="entry name" value="TPR-like"/>
    <property type="match status" value="1"/>
</dbReference>
<keyword evidence="6" id="KW-1185">Reference proteome</keyword>
<dbReference type="Pfam" id="PF00884">
    <property type="entry name" value="Sulfatase"/>
    <property type="match status" value="1"/>
</dbReference>
<dbReference type="PANTHER" id="PTHR42693:SF33">
    <property type="entry name" value="ARYLSULFATASE"/>
    <property type="match status" value="1"/>
</dbReference>
<dbReference type="PROSITE" id="PS50293">
    <property type="entry name" value="TPR_REGION"/>
    <property type="match status" value="1"/>
</dbReference>
<dbReference type="PANTHER" id="PTHR42693">
    <property type="entry name" value="ARYLSULFATASE FAMILY MEMBER"/>
    <property type="match status" value="1"/>
</dbReference>
<evidence type="ECO:0000259" key="4">
    <source>
        <dbReference type="Pfam" id="PF00884"/>
    </source>
</evidence>
<protein>
    <submittedName>
        <fullName evidence="5">Sulfatase-like hydrolase/transferase</fullName>
    </submittedName>
</protein>
<dbReference type="Proteomes" id="UP000567293">
    <property type="component" value="Unassembled WGS sequence"/>
</dbReference>
<evidence type="ECO:0000313" key="6">
    <source>
        <dbReference type="Proteomes" id="UP000567293"/>
    </source>
</evidence>
<dbReference type="Gene3D" id="1.25.40.10">
    <property type="entry name" value="Tetratricopeptide repeat domain"/>
    <property type="match status" value="1"/>
</dbReference>
<accession>A0A7V8NVL1</accession>
<evidence type="ECO:0000256" key="3">
    <source>
        <dbReference type="SAM" id="SignalP"/>
    </source>
</evidence>
<comment type="similarity">
    <text evidence="1">Belongs to the sulfatase family.</text>
</comment>
<dbReference type="InterPro" id="IPR019734">
    <property type="entry name" value="TPR_rpt"/>
</dbReference>
<keyword evidence="2" id="KW-0802">TPR repeat</keyword>
<dbReference type="InterPro" id="IPR050738">
    <property type="entry name" value="Sulfatase"/>
</dbReference>
<feature type="chain" id="PRO_5030935315" evidence="3">
    <location>
        <begin position="25"/>
        <end position="581"/>
    </location>
</feature>
<evidence type="ECO:0000313" key="5">
    <source>
        <dbReference type="EMBL" id="MBA0088176.1"/>
    </source>
</evidence>
<comment type="caution">
    <text evidence="5">The sequence shown here is derived from an EMBL/GenBank/DDBJ whole genome shotgun (WGS) entry which is preliminary data.</text>
</comment>
<dbReference type="InterPro" id="IPR000917">
    <property type="entry name" value="Sulfatase_N"/>
</dbReference>
<dbReference type="AlphaFoldDB" id="A0A7V8NVL1"/>
<dbReference type="Gene3D" id="3.40.720.10">
    <property type="entry name" value="Alkaline Phosphatase, subunit A"/>
    <property type="match status" value="2"/>
</dbReference>
<dbReference type="InterPro" id="IPR017850">
    <property type="entry name" value="Alkaline_phosphatase_core_sf"/>
</dbReference>
<dbReference type="Pfam" id="PF13432">
    <property type="entry name" value="TPR_16"/>
    <property type="match status" value="1"/>
</dbReference>
<evidence type="ECO:0000256" key="1">
    <source>
        <dbReference type="ARBA" id="ARBA00008779"/>
    </source>
</evidence>
<dbReference type="PROSITE" id="PS50005">
    <property type="entry name" value="TPR"/>
    <property type="match status" value="1"/>
</dbReference>
<dbReference type="CDD" id="cd16148">
    <property type="entry name" value="sulfatase_like"/>
    <property type="match status" value="1"/>
</dbReference>
<dbReference type="GO" id="GO:0016740">
    <property type="term" value="F:transferase activity"/>
    <property type="evidence" value="ECO:0007669"/>
    <property type="project" value="UniProtKB-KW"/>
</dbReference>
<evidence type="ECO:0000256" key="2">
    <source>
        <dbReference type="PROSITE-ProRule" id="PRU00339"/>
    </source>
</evidence>